<proteinExistence type="inferred from homology"/>
<dbReference type="InterPro" id="IPR036521">
    <property type="entry name" value="SRP19-like_sf"/>
</dbReference>
<evidence type="ECO:0000256" key="3">
    <source>
        <dbReference type="ARBA" id="ARBA00023135"/>
    </source>
</evidence>
<evidence type="ECO:0000256" key="5">
    <source>
        <dbReference type="HAMAP-Rule" id="MF_00305"/>
    </source>
</evidence>
<reference evidence="6 7" key="1">
    <citation type="submission" date="2021-05" db="EMBL/GenBank/DDBJ databases">
        <title>A novel Methanospirillum isolate from a pyrite-forming mixed culture.</title>
        <authorList>
            <person name="Bunk B."/>
            <person name="Sproer C."/>
            <person name="Spring S."/>
            <person name="Pester M."/>
        </authorList>
    </citation>
    <scope>NUCLEOTIDE SEQUENCE [LARGE SCALE GENOMIC DNA]</scope>
    <source>
        <strain evidence="6 7">J.3.6.1-F.2.7.3</strain>
    </source>
</reference>
<keyword evidence="5" id="KW-0694">RNA-binding</keyword>
<dbReference type="PANTHER" id="PTHR17453:SF0">
    <property type="entry name" value="SIGNAL RECOGNITION PARTICLE 19 KDA PROTEIN"/>
    <property type="match status" value="1"/>
</dbReference>
<evidence type="ECO:0000313" key="7">
    <source>
        <dbReference type="Proteomes" id="UP000680656"/>
    </source>
</evidence>
<dbReference type="Pfam" id="PF01922">
    <property type="entry name" value="SRP19"/>
    <property type="match status" value="1"/>
</dbReference>
<accession>A0A8E7B0T4</accession>
<dbReference type="InterPro" id="IPR022938">
    <property type="entry name" value="SRP19_arc-type"/>
</dbReference>
<evidence type="ECO:0000256" key="2">
    <source>
        <dbReference type="ARBA" id="ARBA00022490"/>
    </source>
</evidence>
<dbReference type="GO" id="GO:0008312">
    <property type="term" value="F:7S RNA binding"/>
    <property type="evidence" value="ECO:0007669"/>
    <property type="project" value="UniProtKB-UniRule"/>
</dbReference>
<keyword evidence="3 5" id="KW-0733">Signal recognition particle</keyword>
<keyword evidence="4 5" id="KW-0687">Ribonucleoprotein</keyword>
<organism evidence="6 7">
    <name type="scientific">Methanospirillum purgamenti</name>
    <dbReference type="NCBI Taxonomy" id="2834276"/>
    <lineage>
        <taxon>Archaea</taxon>
        <taxon>Methanobacteriati</taxon>
        <taxon>Methanobacteriota</taxon>
        <taxon>Stenosarchaea group</taxon>
        <taxon>Methanomicrobia</taxon>
        <taxon>Methanomicrobiales</taxon>
        <taxon>Methanospirillaceae</taxon>
        <taxon>Methanospirillum</taxon>
    </lineage>
</organism>
<dbReference type="EMBL" id="CP075546">
    <property type="protein sequence ID" value="QVV88976.1"/>
    <property type="molecule type" value="Genomic_DNA"/>
</dbReference>
<comment type="subcellular location">
    <subcellularLocation>
        <location evidence="1 5">Cytoplasm</location>
    </subcellularLocation>
</comment>
<name>A0A8E7B0T4_9EURY</name>
<dbReference type="Gene3D" id="3.30.56.30">
    <property type="entry name" value="Signal recognition particle, SRP19-like subunit"/>
    <property type="match status" value="1"/>
</dbReference>
<comment type="similarity">
    <text evidence="5">Belongs to the SRP19 family.</text>
</comment>
<evidence type="ECO:0000256" key="1">
    <source>
        <dbReference type="ARBA" id="ARBA00004496"/>
    </source>
</evidence>
<sequence>MMDKGVILYPCYFDSELMRSEGRRVSRETGVAQPEPGDIERILKTSHIPYTREAKSHPAYWWKHQGRFVVEYAGSKRELIRLITTSLKNPGKKV</sequence>
<keyword evidence="2 5" id="KW-0963">Cytoplasm</keyword>
<dbReference type="GO" id="GO:0006617">
    <property type="term" value="P:SRP-dependent cotranslational protein targeting to membrane, signal sequence recognition"/>
    <property type="evidence" value="ECO:0007669"/>
    <property type="project" value="TreeGrafter"/>
</dbReference>
<dbReference type="RefSeq" id="WP_214419778.1">
    <property type="nucleotide sequence ID" value="NZ_CP075546.1"/>
</dbReference>
<dbReference type="HAMAP" id="MF_00305">
    <property type="entry name" value="SRP19"/>
    <property type="match status" value="1"/>
</dbReference>
<protein>
    <recommendedName>
        <fullName evidence="5">Signal recognition particle 19 kDa protein</fullName>
        <shortName evidence="5">SRP19</shortName>
    </recommendedName>
</protein>
<comment type="function">
    <text evidence="5">Involved in targeting and insertion of nascent membrane proteins into the cytoplasmic membrane. Binds directly to 7S RNA and mediates binding of the 54 kDa subunit of the SRP.</text>
</comment>
<dbReference type="Proteomes" id="UP000680656">
    <property type="component" value="Chromosome"/>
</dbReference>
<dbReference type="KEGG" id="mrtj:KHC33_00075"/>
<dbReference type="PANTHER" id="PTHR17453">
    <property type="entry name" value="SIGNAL RECOGNITION PARTICLE 19 KD PROTEIN"/>
    <property type="match status" value="1"/>
</dbReference>
<gene>
    <name evidence="5" type="primary">srp19</name>
    <name evidence="6" type="ORF">KHC33_00075</name>
</gene>
<keyword evidence="7" id="KW-1185">Reference proteome</keyword>
<dbReference type="GeneID" id="65095533"/>
<evidence type="ECO:0000256" key="4">
    <source>
        <dbReference type="ARBA" id="ARBA00023274"/>
    </source>
</evidence>
<dbReference type="InterPro" id="IPR002778">
    <property type="entry name" value="Signal_recog_particle_SRP19"/>
</dbReference>
<evidence type="ECO:0000313" key="6">
    <source>
        <dbReference type="EMBL" id="QVV88976.1"/>
    </source>
</evidence>
<comment type="subunit">
    <text evidence="5">Part of the signal recognition particle protein translocation system, which is composed of SRP and FtsY. Archaeal SRP consists of a 7S RNA molecule of 300 nucleotides and two protein subunits: SRP54 and SRP19.</text>
</comment>
<dbReference type="GO" id="GO:0048500">
    <property type="term" value="C:signal recognition particle"/>
    <property type="evidence" value="ECO:0007669"/>
    <property type="project" value="UniProtKB-UniRule"/>
</dbReference>
<dbReference type="AlphaFoldDB" id="A0A8E7B0T4"/>
<dbReference type="SUPFAM" id="SSF69695">
    <property type="entry name" value="SRP19"/>
    <property type="match status" value="1"/>
</dbReference>